<feature type="binding site" evidence="8">
    <location>
        <position position="249"/>
    </location>
    <ligand>
        <name>Mn(2+)</name>
        <dbReference type="ChEBI" id="CHEBI:29035"/>
        <label>2</label>
    </ligand>
</feature>
<dbReference type="CDD" id="cd00433">
    <property type="entry name" value="Peptidase_M17"/>
    <property type="match status" value="1"/>
</dbReference>
<dbReference type="AlphaFoldDB" id="D5BRH6"/>
<organism evidence="10 11">
    <name type="scientific">Puniceispirillum marinum (strain IMCC1322)</name>
    <dbReference type="NCBI Taxonomy" id="488538"/>
    <lineage>
        <taxon>Bacteria</taxon>
        <taxon>Pseudomonadati</taxon>
        <taxon>Pseudomonadota</taxon>
        <taxon>Alphaproteobacteria</taxon>
        <taxon>Candidatus Puniceispirillales</taxon>
        <taxon>Candidatus Puniceispirillaceae</taxon>
        <taxon>Candidatus Puniceispirillum</taxon>
    </lineage>
</organism>
<comment type="function">
    <text evidence="8">Presumably involved in the processing and regular turnover of intracellular proteins. Catalyzes the removal of unsubstituted N-terminal amino acids from various peptides.</text>
</comment>
<dbReference type="NCBIfam" id="NF002075">
    <property type="entry name" value="PRK00913.2-2"/>
    <property type="match status" value="1"/>
</dbReference>
<evidence type="ECO:0000256" key="1">
    <source>
        <dbReference type="ARBA" id="ARBA00000135"/>
    </source>
</evidence>
<dbReference type="Proteomes" id="UP000007460">
    <property type="component" value="Chromosome"/>
</dbReference>
<evidence type="ECO:0000256" key="4">
    <source>
        <dbReference type="ARBA" id="ARBA00022438"/>
    </source>
</evidence>
<evidence type="ECO:0000256" key="5">
    <source>
        <dbReference type="ARBA" id="ARBA00022670"/>
    </source>
</evidence>
<keyword evidence="4 8" id="KW-0031">Aminopeptidase</keyword>
<dbReference type="EMBL" id="CP001751">
    <property type="protein sequence ID" value="ADE38873.1"/>
    <property type="molecule type" value="Genomic_DNA"/>
</dbReference>
<dbReference type="HAMAP" id="MF_00181">
    <property type="entry name" value="Cytosol_peptidase_M17"/>
    <property type="match status" value="1"/>
</dbReference>
<reference evidence="10 11" key="1">
    <citation type="journal article" date="2010" name="J. Bacteriol.">
        <title>Complete genome sequence of "Candidatus Puniceispirillum marinum" IMCC1322, a representative of the SAR116 clade in the Alphaproteobacteria.</title>
        <authorList>
            <person name="Oh H.M."/>
            <person name="Kwon K.K."/>
            <person name="Kang I."/>
            <person name="Kang S.G."/>
            <person name="Lee J.H."/>
            <person name="Kim S.J."/>
            <person name="Cho J.C."/>
        </authorList>
    </citation>
    <scope>NUCLEOTIDE SEQUENCE [LARGE SCALE GENOMIC DNA]</scope>
    <source>
        <strain evidence="10 11">IMCC1322</strain>
    </source>
</reference>
<comment type="cofactor">
    <cofactor evidence="8">
        <name>Mn(2+)</name>
        <dbReference type="ChEBI" id="CHEBI:29035"/>
    </cofactor>
    <text evidence="8">Binds 2 manganese ions per subunit.</text>
</comment>
<evidence type="ECO:0000256" key="2">
    <source>
        <dbReference type="ARBA" id="ARBA00000967"/>
    </source>
</evidence>
<keyword evidence="8" id="KW-0963">Cytoplasm</keyword>
<dbReference type="InterPro" id="IPR000819">
    <property type="entry name" value="Peptidase_M17_C"/>
</dbReference>
<evidence type="ECO:0000256" key="6">
    <source>
        <dbReference type="ARBA" id="ARBA00022801"/>
    </source>
</evidence>
<keyword evidence="8" id="KW-0479">Metal-binding</keyword>
<proteinExistence type="inferred from homology"/>
<sequence>MTSKLKLTFSNDAPEGDCVTICLISTDSVIIPKLDKDVAAQLIAKMASAQFTGKKGTSLSLYLDVGVYLLIGVGEMIKAGIHAETVGGNLFTALAATPHKQGWIPALKLADEVAADIIFGVELAAYHFEQYFTETDSAEASVQLTVSNEFITEDDRDLADRQALANGVALARDLVFEPANKLYPEAFADRCASLSDLGLDVEILGEADMEALGMGALLGVGQGSRRESRMVVMNWRGGKDEAPLALVGKGVTFDTGGISLKPAKGMEDMKWDMGGAAAVTGAMAAIAGRKVKRNVVGVIGLVENMPDGNAQRPGDVVTAMSGKTIEVINTDAEGRLVLADALHYTETRFEPAMMVNLATLTGAIIVSLGKEYGGLFSNSDELAAQLTQAGMATEEKLWRLPMGKAYDKMLKSHIADMKNIGGPYGGSITAACFLERFVSKTPWAHLDIAGKAWSDKATATVPKGGTGFGVRLLNRLVDNWTTAHITANDG</sequence>
<feature type="binding site" evidence="8">
    <location>
        <position position="331"/>
    </location>
    <ligand>
        <name>Mn(2+)</name>
        <dbReference type="ChEBI" id="CHEBI:29035"/>
        <label>1</label>
    </ligand>
</feature>
<feature type="active site" evidence="8">
    <location>
        <position position="261"/>
    </location>
</feature>
<evidence type="ECO:0000313" key="10">
    <source>
        <dbReference type="EMBL" id="ADE38873.1"/>
    </source>
</evidence>
<dbReference type="Pfam" id="PF00883">
    <property type="entry name" value="Peptidase_M17"/>
    <property type="match status" value="1"/>
</dbReference>
<dbReference type="InterPro" id="IPR023042">
    <property type="entry name" value="Peptidase_M17_leu_NH2_pept"/>
</dbReference>
<feature type="binding site" evidence="8">
    <location>
        <position position="333"/>
    </location>
    <ligand>
        <name>Mn(2+)</name>
        <dbReference type="ChEBI" id="CHEBI:29035"/>
        <label>2</label>
    </ligand>
</feature>
<dbReference type="PANTHER" id="PTHR11963:SF23">
    <property type="entry name" value="CYTOSOL AMINOPEPTIDASE"/>
    <property type="match status" value="1"/>
</dbReference>
<dbReference type="KEGG" id="apb:SAR116_0630"/>
<dbReference type="EC" id="3.4.11.1" evidence="8"/>
<dbReference type="GO" id="GO:0030145">
    <property type="term" value="F:manganese ion binding"/>
    <property type="evidence" value="ECO:0007669"/>
    <property type="project" value="UniProtKB-UniRule"/>
</dbReference>
<feature type="binding site" evidence="8">
    <location>
        <position position="333"/>
    </location>
    <ligand>
        <name>Mn(2+)</name>
        <dbReference type="ChEBI" id="CHEBI:29035"/>
        <label>1</label>
    </ligand>
</feature>
<dbReference type="GO" id="GO:0070006">
    <property type="term" value="F:metalloaminopeptidase activity"/>
    <property type="evidence" value="ECO:0007669"/>
    <property type="project" value="InterPro"/>
</dbReference>
<keyword evidence="5 8" id="KW-0645">Protease</keyword>
<dbReference type="GO" id="GO:0006508">
    <property type="term" value="P:proteolysis"/>
    <property type="evidence" value="ECO:0007669"/>
    <property type="project" value="UniProtKB-KW"/>
</dbReference>
<gene>
    <name evidence="8" type="primary">pepA</name>
    <name evidence="10" type="ordered locus">SAR116_0630</name>
</gene>
<dbReference type="OrthoDB" id="9809354at2"/>
<dbReference type="PROSITE" id="PS00631">
    <property type="entry name" value="CYTOSOL_AP"/>
    <property type="match status" value="1"/>
</dbReference>
<dbReference type="PRINTS" id="PR00481">
    <property type="entry name" value="LAMNOPPTDASE"/>
</dbReference>
<feature type="binding site" evidence="8">
    <location>
        <position position="254"/>
    </location>
    <ligand>
        <name>Mn(2+)</name>
        <dbReference type="ChEBI" id="CHEBI:29035"/>
        <label>1</label>
    </ligand>
</feature>
<feature type="binding site" evidence="8">
    <location>
        <position position="272"/>
    </location>
    <ligand>
        <name>Mn(2+)</name>
        <dbReference type="ChEBI" id="CHEBI:29035"/>
        <label>2</label>
    </ligand>
</feature>
<comment type="similarity">
    <text evidence="3 8">Belongs to the peptidase M17 family.</text>
</comment>
<dbReference type="InterPro" id="IPR011356">
    <property type="entry name" value="Leucine_aapep/pepB"/>
</dbReference>
<comment type="catalytic activity">
    <reaction evidence="1 8">
        <text>Release of an N-terminal amino acid, Xaa-|-Yaa-, in which Xaa is preferably Leu, but may be other amino acids including Pro although not Arg or Lys, and Yaa may be Pro. Amino acid amides and methyl esters are also readily hydrolyzed, but rates on arylamides are exceedingly low.</text>
        <dbReference type="EC" id="3.4.11.1"/>
    </reaction>
</comment>
<feature type="domain" description="Cytosol aminopeptidase" evidence="9">
    <location>
        <begin position="329"/>
        <end position="336"/>
    </location>
</feature>
<dbReference type="SUPFAM" id="SSF53187">
    <property type="entry name" value="Zn-dependent exopeptidases"/>
    <property type="match status" value="1"/>
</dbReference>
<dbReference type="NCBIfam" id="NF002077">
    <property type="entry name" value="PRK00913.2-4"/>
    <property type="match status" value="1"/>
</dbReference>
<dbReference type="InterPro" id="IPR043472">
    <property type="entry name" value="Macro_dom-like"/>
</dbReference>
<comment type="catalytic activity">
    <reaction evidence="2 8">
        <text>Release of an N-terminal amino acid, preferentially leucine, but not glutamic or aspartic acids.</text>
        <dbReference type="EC" id="3.4.11.10"/>
    </reaction>
</comment>
<dbReference type="Gene3D" id="3.40.630.10">
    <property type="entry name" value="Zn peptidases"/>
    <property type="match status" value="1"/>
</dbReference>
<keyword evidence="6 8" id="KW-0378">Hydrolase</keyword>
<keyword evidence="7 8" id="KW-0464">Manganese</keyword>
<evidence type="ECO:0000256" key="8">
    <source>
        <dbReference type="HAMAP-Rule" id="MF_00181"/>
    </source>
</evidence>
<evidence type="ECO:0000256" key="7">
    <source>
        <dbReference type="ARBA" id="ARBA00023211"/>
    </source>
</evidence>
<dbReference type="STRING" id="488538.SAR116_0630"/>
<feature type="active site" evidence="8">
    <location>
        <position position="335"/>
    </location>
</feature>
<feature type="binding site" evidence="8">
    <location>
        <position position="254"/>
    </location>
    <ligand>
        <name>Mn(2+)</name>
        <dbReference type="ChEBI" id="CHEBI:29035"/>
        <label>2</label>
    </ligand>
</feature>
<name>D5BRH6_PUNMI</name>
<evidence type="ECO:0000256" key="3">
    <source>
        <dbReference type="ARBA" id="ARBA00009528"/>
    </source>
</evidence>
<comment type="subcellular location">
    <subcellularLocation>
        <location evidence="8">Cytoplasm</location>
    </subcellularLocation>
</comment>
<dbReference type="EC" id="3.4.11.10" evidence="8"/>
<dbReference type="PANTHER" id="PTHR11963">
    <property type="entry name" value="LEUCINE AMINOPEPTIDASE-RELATED"/>
    <property type="match status" value="1"/>
</dbReference>
<dbReference type="GO" id="GO:0005737">
    <property type="term" value="C:cytoplasm"/>
    <property type="evidence" value="ECO:0007669"/>
    <property type="project" value="UniProtKB-SubCell"/>
</dbReference>
<dbReference type="Gene3D" id="3.40.220.10">
    <property type="entry name" value="Leucine Aminopeptidase, subunit E, domain 1"/>
    <property type="match status" value="1"/>
</dbReference>
<dbReference type="Pfam" id="PF02789">
    <property type="entry name" value="Peptidase_M17_N"/>
    <property type="match status" value="1"/>
</dbReference>
<keyword evidence="11" id="KW-1185">Reference proteome</keyword>
<dbReference type="InterPro" id="IPR008283">
    <property type="entry name" value="Peptidase_M17_N"/>
</dbReference>
<evidence type="ECO:0000313" key="11">
    <source>
        <dbReference type="Proteomes" id="UP000007460"/>
    </source>
</evidence>
<dbReference type="HOGENOM" id="CLU_013734_2_2_5"/>
<dbReference type="NCBIfam" id="NF002074">
    <property type="entry name" value="PRK00913.1-4"/>
    <property type="match status" value="1"/>
</dbReference>
<protein>
    <recommendedName>
        <fullName evidence="8">Probable cytosol aminopeptidase</fullName>
        <ecNumber evidence="8">3.4.11.1</ecNumber>
    </recommendedName>
    <alternativeName>
        <fullName evidence="8">Leucine aminopeptidase</fullName>
        <shortName evidence="8">LAP</shortName>
        <ecNumber evidence="8">3.4.11.10</ecNumber>
    </alternativeName>
    <alternativeName>
        <fullName evidence="8">Leucyl aminopeptidase</fullName>
    </alternativeName>
</protein>
<evidence type="ECO:0000259" key="9">
    <source>
        <dbReference type="PROSITE" id="PS00631"/>
    </source>
</evidence>
<dbReference type="SUPFAM" id="SSF52949">
    <property type="entry name" value="Macro domain-like"/>
    <property type="match status" value="1"/>
</dbReference>
<accession>D5BRH6</accession>
<dbReference type="eggNOG" id="COG0260">
    <property type="taxonomic scope" value="Bacteria"/>
</dbReference>
<dbReference type="RefSeq" id="WP_013045502.1">
    <property type="nucleotide sequence ID" value="NC_014010.1"/>
</dbReference>